<proteinExistence type="inferred from homology"/>
<dbReference type="EC" id="2.5.1.10" evidence="3"/>
<evidence type="ECO:0000313" key="13">
    <source>
        <dbReference type="EMBL" id="SBW03454.1"/>
    </source>
</evidence>
<dbReference type="FunFam" id="1.10.600.10:FF:000001">
    <property type="entry name" value="Geranylgeranyl diphosphate synthase"/>
    <property type="match status" value="1"/>
</dbReference>
<accession>A0A212JVG2</accession>
<dbReference type="InterPro" id="IPR000092">
    <property type="entry name" value="Polyprenyl_synt"/>
</dbReference>
<protein>
    <recommendedName>
        <fullName evidence="4">Farnesyl diphosphate synthase</fullName>
        <ecNumber evidence="3">2.5.1.10</ecNumber>
    </recommendedName>
    <alternativeName>
        <fullName evidence="10">(2E,6E)-farnesyl diphosphate synthase</fullName>
    </alternativeName>
    <alternativeName>
        <fullName evidence="9">Geranyltranstransferase</fullName>
    </alternativeName>
</protein>
<dbReference type="CDD" id="cd00685">
    <property type="entry name" value="Trans_IPPS_HT"/>
    <property type="match status" value="1"/>
</dbReference>
<reference evidence="13" key="1">
    <citation type="submission" date="2016-04" db="EMBL/GenBank/DDBJ databases">
        <authorList>
            <person name="Evans L.H."/>
            <person name="Alamgir A."/>
            <person name="Owens N."/>
            <person name="Weber N.D."/>
            <person name="Virtaneva K."/>
            <person name="Barbian K."/>
            <person name="Babar A."/>
            <person name="Rosenke K."/>
        </authorList>
    </citation>
    <scope>NUCLEOTIDE SEQUENCE</scope>
    <source>
        <strain evidence="13">86</strain>
    </source>
</reference>
<evidence type="ECO:0000256" key="5">
    <source>
        <dbReference type="ARBA" id="ARBA00022679"/>
    </source>
</evidence>
<dbReference type="GO" id="GO:0016114">
    <property type="term" value="P:terpenoid biosynthetic process"/>
    <property type="evidence" value="ECO:0007669"/>
    <property type="project" value="UniProtKB-ARBA"/>
</dbReference>
<dbReference type="InterPro" id="IPR008949">
    <property type="entry name" value="Isoprenoid_synthase_dom_sf"/>
</dbReference>
<dbReference type="NCBIfam" id="NF045485">
    <property type="entry name" value="FPPsyn"/>
    <property type="match status" value="1"/>
</dbReference>
<dbReference type="AlphaFoldDB" id="A0A212JVG2"/>
<evidence type="ECO:0000256" key="1">
    <source>
        <dbReference type="ARBA" id="ARBA00001946"/>
    </source>
</evidence>
<dbReference type="Pfam" id="PF00348">
    <property type="entry name" value="polyprenyl_synt"/>
    <property type="match status" value="1"/>
</dbReference>
<dbReference type="SFLD" id="SFLDS00005">
    <property type="entry name" value="Isoprenoid_Synthase_Type_I"/>
    <property type="match status" value="1"/>
</dbReference>
<evidence type="ECO:0000256" key="11">
    <source>
        <dbReference type="ARBA" id="ARBA00049399"/>
    </source>
</evidence>
<comment type="similarity">
    <text evidence="2 12">Belongs to the FPP/GGPP synthase family.</text>
</comment>
<dbReference type="Gene3D" id="1.10.600.10">
    <property type="entry name" value="Farnesyl Diphosphate Synthase"/>
    <property type="match status" value="1"/>
</dbReference>
<dbReference type="PANTHER" id="PTHR43281:SF1">
    <property type="entry name" value="FARNESYL DIPHOSPHATE SYNTHASE"/>
    <property type="match status" value="1"/>
</dbReference>
<keyword evidence="6" id="KW-0479">Metal-binding</keyword>
<gene>
    <name evidence="13" type="primary">ispA</name>
    <name evidence="13" type="ORF">KL86CLO1_11781</name>
</gene>
<keyword evidence="7" id="KW-0460">Magnesium</keyword>
<evidence type="ECO:0000256" key="6">
    <source>
        <dbReference type="ARBA" id="ARBA00022723"/>
    </source>
</evidence>
<dbReference type="PROSITE" id="PS00444">
    <property type="entry name" value="POLYPRENYL_SYNTHASE_2"/>
    <property type="match status" value="1"/>
</dbReference>
<comment type="cofactor">
    <cofactor evidence="1">
        <name>Mg(2+)</name>
        <dbReference type="ChEBI" id="CHEBI:18420"/>
    </cofactor>
</comment>
<evidence type="ECO:0000256" key="3">
    <source>
        <dbReference type="ARBA" id="ARBA00012439"/>
    </source>
</evidence>
<name>A0A212JVG2_9FIRM</name>
<evidence type="ECO:0000256" key="7">
    <source>
        <dbReference type="ARBA" id="ARBA00022842"/>
    </source>
</evidence>
<dbReference type="InterPro" id="IPR053378">
    <property type="entry name" value="Prenyl_diphosphate_synthase"/>
</dbReference>
<keyword evidence="5 12" id="KW-0808">Transferase</keyword>
<dbReference type="PROSITE" id="PS00723">
    <property type="entry name" value="POLYPRENYL_SYNTHASE_1"/>
    <property type="match status" value="1"/>
</dbReference>
<dbReference type="GO" id="GO:0046872">
    <property type="term" value="F:metal ion binding"/>
    <property type="evidence" value="ECO:0007669"/>
    <property type="project" value="UniProtKB-KW"/>
</dbReference>
<evidence type="ECO:0000256" key="2">
    <source>
        <dbReference type="ARBA" id="ARBA00006706"/>
    </source>
</evidence>
<dbReference type="PANTHER" id="PTHR43281">
    <property type="entry name" value="FARNESYL DIPHOSPHATE SYNTHASE"/>
    <property type="match status" value="1"/>
</dbReference>
<evidence type="ECO:0000256" key="9">
    <source>
        <dbReference type="ARBA" id="ARBA00032380"/>
    </source>
</evidence>
<evidence type="ECO:0000256" key="10">
    <source>
        <dbReference type="ARBA" id="ARBA00032873"/>
    </source>
</evidence>
<dbReference type="InterPro" id="IPR033749">
    <property type="entry name" value="Polyprenyl_synt_CS"/>
</dbReference>
<sequence length="297" mass="31835">MSTSMDYEQQLRADMARVEEYLKGHFAQREPRADLYDAMNYSLLSGGKRLRPVLTLAVCRMCGGDIQTALPFACAVEMVHTYSLIHDDLPCMDDDDLRRGRPTNHKVYGQATAVLAGDALLTAAFETIAEHGTALPADKALAISACLGAAAGARGMVGGQVLDMAGEGHALSLSEVEELQKLKTGALITAAAEIGCIVAGAGEAERAAVRRYSQNLGLAFQIQDDILDVVGDQSTLGKPIGSDAQSEKTTFVALKGVVACRNLVQEKTNHAKAALLERFQKTEFLCWLADHLVGREN</sequence>
<dbReference type="GO" id="GO:0004337">
    <property type="term" value="F:(2E,6E)-farnesyl diphosphate synthase activity"/>
    <property type="evidence" value="ECO:0007669"/>
    <property type="project" value="UniProtKB-EC"/>
</dbReference>
<dbReference type="SUPFAM" id="SSF48576">
    <property type="entry name" value="Terpenoid synthases"/>
    <property type="match status" value="1"/>
</dbReference>
<organism evidence="13">
    <name type="scientific">uncultured Eubacteriales bacterium</name>
    <dbReference type="NCBI Taxonomy" id="172733"/>
    <lineage>
        <taxon>Bacteria</taxon>
        <taxon>Bacillati</taxon>
        <taxon>Bacillota</taxon>
        <taxon>Clostridia</taxon>
        <taxon>Eubacteriales</taxon>
        <taxon>environmental samples</taxon>
    </lineage>
</organism>
<evidence type="ECO:0000256" key="4">
    <source>
        <dbReference type="ARBA" id="ARBA00015100"/>
    </source>
</evidence>
<evidence type="ECO:0000256" key="12">
    <source>
        <dbReference type="RuleBase" id="RU004466"/>
    </source>
</evidence>
<dbReference type="SFLD" id="SFLDG01017">
    <property type="entry name" value="Polyprenyl_Transferase_Like"/>
    <property type="match status" value="1"/>
</dbReference>
<comment type="catalytic activity">
    <reaction evidence="11">
        <text>isopentenyl diphosphate + (2E)-geranyl diphosphate = (2E,6E)-farnesyl diphosphate + diphosphate</text>
        <dbReference type="Rhea" id="RHEA:19361"/>
        <dbReference type="ChEBI" id="CHEBI:33019"/>
        <dbReference type="ChEBI" id="CHEBI:58057"/>
        <dbReference type="ChEBI" id="CHEBI:128769"/>
        <dbReference type="ChEBI" id="CHEBI:175763"/>
        <dbReference type="EC" id="2.5.1.10"/>
    </reaction>
</comment>
<evidence type="ECO:0000256" key="8">
    <source>
        <dbReference type="ARBA" id="ARBA00023229"/>
    </source>
</evidence>
<dbReference type="GO" id="GO:0005737">
    <property type="term" value="C:cytoplasm"/>
    <property type="evidence" value="ECO:0007669"/>
    <property type="project" value="UniProtKB-ARBA"/>
</dbReference>
<dbReference type="EMBL" id="FLUN01000001">
    <property type="protein sequence ID" value="SBW03454.1"/>
    <property type="molecule type" value="Genomic_DNA"/>
</dbReference>
<keyword evidence="8" id="KW-0414">Isoprene biosynthesis</keyword>